<dbReference type="InterPro" id="IPR033060">
    <property type="entry name" value="INTS7"/>
</dbReference>
<evidence type="ECO:0000313" key="2">
    <source>
        <dbReference type="Proteomes" id="UP000886595"/>
    </source>
</evidence>
<protein>
    <submittedName>
        <fullName evidence="1">Uncharacterized protein</fullName>
    </submittedName>
</protein>
<dbReference type="Proteomes" id="UP000886595">
    <property type="component" value="Unassembled WGS sequence"/>
</dbReference>
<sequence>MTIVENASHSQIFSSNCLAISILVGIWKEIVRTAEIKSVEVSSTSLQLQLVGLIMDRITLLSRLCSDPCQVDSALVSEVQNLFNILNLLVGKHSEARLLVLDKVMFLLDYIVRLTDGLKKTDGSHELLLGVLNYKDIQQPRVPLRLTKMYCLLYTKLAYNTVRPRETKSLIPLREMKIW</sequence>
<organism evidence="1 2">
    <name type="scientific">Brassica carinata</name>
    <name type="common">Ethiopian mustard</name>
    <name type="synonym">Abyssinian cabbage</name>
    <dbReference type="NCBI Taxonomy" id="52824"/>
    <lineage>
        <taxon>Eukaryota</taxon>
        <taxon>Viridiplantae</taxon>
        <taxon>Streptophyta</taxon>
        <taxon>Embryophyta</taxon>
        <taxon>Tracheophyta</taxon>
        <taxon>Spermatophyta</taxon>
        <taxon>Magnoliopsida</taxon>
        <taxon>eudicotyledons</taxon>
        <taxon>Gunneridae</taxon>
        <taxon>Pentapetalae</taxon>
        <taxon>rosids</taxon>
        <taxon>malvids</taxon>
        <taxon>Brassicales</taxon>
        <taxon>Brassicaceae</taxon>
        <taxon>Brassiceae</taxon>
        <taxon>Brassica</taxon>
    </lineage>
</organism>
<dbReference type="GO" id="GO:0032039">
    <property type="term" value="C:integrator complex"/>
    <property type="evidence" value="ECO:0007669"/>
    <property type="project" value="InterPro"/>
</dbReference>
<gene>
    <name evidence="1" type="ORF">Bca52824_011655</name>
</gene>
<dbReference type="PANTHER" id="PTHR13322">
    <property type="entry name" value="C1ORF73 PROTEIN"/>
    <property type="match status" value="1"/>
</dbReference>
<name>A0A8X8B1H9_BRACI</name>
<proteinExistence type="predicted"/>
<dbReference type="AlphaFoldDB" id="A0A8X8B1H9"/>
<keyword evidence="2" id="KW-1185">Reference proteome</keyword>
<reference evidence="1 2" key="1">
    <citation type="submission" date="2020-02" db="EMBL/GenBank/DDBJ databases">
        <authorList>
            <person name="Ma Q."/>
            <person name="Huang Y."/>
            <person name="Song X."/>
            <person name="Pei D."/>
        </authorList>
    </citation>
    <scope>NUCLEOTIDE SEQUENCE [LARGE SCALE GENOMIC DNA]</scope>
    <source>
        <strain evidence="1">Sxm20200214</strain>
        <tissue evidence="1">Leaf</tissue>
    </source>
</reference>
<dbReference type="EMBL" id="JAAMPC010000003">
    <property type="protein sequence ID" value="KAG2318442.1"/>
    <property type="molecule type" value="Genomic_DNA"/>
</dbReference>
<comment type="caution">
    <text evidence="1">The sequence shown here is derived from an EMBL/GenBank/DDBJ whole genome shotgun (WGS) entry which is preliminary data.</text>
</comment>
<accession>A0A8X8B1H9</accession>
<dbReference type="GO" id="GO:0034472">
    <property type="term" value="P:snRNA 3'-end processing"/>
    <property type="evidence" value="ECO:0007669"/>
    <property type="project" value="TreeGrafter"/>
</dbReference>
<evidence type="ECO:0000313" key="1">
    <source>
        <dbReference type="EMBL" id="KAG2318442.1"/>
    </source>
</evidence>
<dbReference type="PANTHER" id="PTHR13322:SF2">
    <property type="entry name" value="INTEGRATOR COMPLEX SUBUNIT 7"/>
    <property type="match status" value="1"/>
</dbReference>